<sequence length="299" mass="33584">MSTPTAGGIPLPTLKQYALHASYANVLSSLTLILYDWILTLELELKYIWSPQSLWNLGKLLYIITRYLALVDIPVFLTRQIGYGLSVETCVQYYNWTAWSFMVGTCVADLILAIRTWIIWERFHFWLAGLALVWTATWVITFVALGRVMPTLIFTPIPDPALSRCFLAGASDGLYIGYVVMTVYDTLIFGARFIKGIDYYRTGSSANLSTVLYRDGLMFSLILALFSVLNMVVLLTTTADLFNLLLAMQRAIHSVLTSRILLHLRRAAGERQAFESTIGMDYSEIGGVVMNLHSLTPAH</sequence>
<evidence type="ECO:0000259" key="2">
    <source>
        <dbReference type="Pfam" id="PF20151"/>
    </source>
</evidence>
<name>M5G9G0_DACPD</name>
<evidence type="ECO:0000256" key="1">
    <source>
        <dbReference type="SAM" id="Phobius"/>
    </source>
</evidence>
<organism evidence="3 4">
    <name type="scientific">Dacryopinax primogenitus (strain DJM 731)</name>
    <name type="common">Brown rot fungus</name>
    <dbReference type="NCBI Taxonomy" id="1858805"/>
    <lineage>
        <taxon>Eukaryota</taxon>
        <taxon>Fungi</taxon>
        <taxon>Dikarya</taxon>
        <taxon>Basidiomycota</taxon>
        <taxon>Agaricomycotina</taxon>
        <taxon>Dacrymycetes</taxon>
        <taxon>Dacrymycetales</taxon>
        <taxon>Dacrymycetaceae</taxon>
        <taxon>Dacryopinax</taxon>
    </lineage>
</organism>
<protein>
    <recommendedName>
        <fullName evidence="2">DUF6533 domain-containing protein</fullName>
    </recommendedName>
</protein>
<dbReference type="Proteomes" id="UP000030653">
    <property type="component" value="Unassembled WGS sequence"/>
</dbReference>
<dbReference type="OrthoDB" id="2958007at2759"/>
<dbReference type="RefSeq" id="XP_040627330.1">
    <property type="nucleotide sequence ID" value="XM_040767505.1"/>
</dbReference>
<feature type="transmembrane region" description="Helical" evidence="1">
    <location>
        <begin position="174"/>
        <end position="194"/>
    </location>
</feature>
<feature type="transmembrane region" description="Helical" evidence="1">
    <location>
        <begin position="97"/>
        <end position="118"/>
    </location>
</feature>
<dbReference type="GeneID" id="63682567"/>
<accession>M5G9G0</accession>
<dbReference type="Pfam" id="PF20151">
    <property type="entry name" value="DUF6533"/>
    <property type="match status" value="1"/>
</dbReference>
<gene>
    <name evidence="3" type="ORF">DACRYDRAFT_100945</name>
</gene>
<evidence type="ECO:0000313" key="4">
    <source>
        <dbReference type="Proteomes" id="UP000030653"/>
    </source>
</evidence>
<feature type="domain" description="DUF6533" evidence="2">
    <location>
        <begin position="27"/>
        <end position="71"/>
    </location>
</feature>
<keyword evidence="1" id="KW-1133">Transmembrane helix</keyword>
<feature type="transmembrane region" description="Helical" evidence="1">
    <location>
        <begin position="20"/>
        <end position="39"/>
    </location>
</feature>
<keyword evidence="4" id="KW-1185">Reference proteome</keyword>
<feature type="transmembrane region" description="Helical" evidence="1">
    <location>
        <begin position="125"/>
        <end position="154"/>
    </location>
</feature>
<feature type="transmembrane region" description="Helical" evidence="1">
    <location>
        <begin position="215"/>
        <end position="235"/>
    </location>
</feature>
<reference evidence="3 4" key="1">
    <citation type="journal article" date="2012" name="Science">
        <title>The Paleozoic origin of enzymatic lignin decomposition reconstructed from 31 fungal genomes.</title>
        <authorList>
            <person name="Floudas D."/>
            <person name="Binder M."/>
            <person name="Riley R."/>
            <person name="Barry K."/>
            <person name="Blanchette R.A."/>
            <person name="Henrissat B."/>
            <person name="Martinez A.T."/>
            <person name="Otillar R."/>
            <person name="Spatafora J.W."/>
            <person name="Yadav J.S."/>
            <person name="Aerts A."/>
            <person name="Benoit I."/>
            <person name="Boyd A."/>
            <person name="Carlson A."/>
            <person name="Copeland A."/>
            <person name="Coutinho P.M."/>
            <person name="de Vries R.P."/>
            <person name="Ferreira P."/>
            <person name="Findley K."/>
            <person name="Foster B."/>
            <person name="Gaskell J."/>
            <person name="Glotzer D."/>
            <person name="Gorecki P."/>
            <person name="Heitman J."/>
            <person name="Hesse C."/>
            <person name="Hori C."/>
            <person name="Igarashi K."/>
            <person name="Jurgens J.A."/>
            <person name="Kallen N."/>
            <person name="Kersten P."/>
            <person name="Kohler A."/>
            <person name="Kuees U."/>
            <person name="Kumar T.K.A."/>
            <person name="Kuo A."/>
            <person name="LaButti K."/>
            <person name="Larrondo L.F."/>
            <person name="Lindquist E."/>
            <person name="Ling A."/>
            <person name="Lombard V."/>
            <person name="Lucas S."/>
            <person name="Lundell T."/>
            <person name="Martin R."/>
            <person name="McLaughlin D.J."/>
            <person name="Morgenstern I."/>
            <person name="Morin E."/>
            <person name="Murat C."/>
            <person name="Nagy L.G."/>
            <person name="Nolan M."/>
            <person name="Ohm R.A."/>
            <person name="Patyshakuliyeva A."/>
            <person name="Rokas A."/>
            <person name="Ruiz-Duenas F.J."/>
            <person name="Sabat G."/>
            <person name="Salamov A."/>
            <person name="Samejima M."/>
            <person name="Schmutz J."/>
            <person name="Slot J.C."/>
            <person name="St John F."/>
            <person name="Stenlid J."/>
            <person name="Sun H."/>
            <person name="Sun S."/>
            <person name="Syed K."/>
            <person name="Tsang A."/>
            <person name="Wiebenga A."/>
            <person name="Young D."/>
            <person name="Pisabarro A."/>
            <person name="Eastwood D.C."/>
            <person name="Martin F."/>
            <person name="Cullen D."/>
            <person name="Grigoriev I.V."/>
            <person name="Hibbett D.S."/>
        </authorList>
    </citation>
    <scope>NUCLEOTIDE SEQUENCE [LARGE SCALE GENOMIC DNA]</scope>
    <source>
        <strain evidence="3 4">DJM-731 SS1</strain>
    </source>
</reference>
<evidence type="ECO:0000313" key="3">
    <source>
        <dbReference type="EMBL" id="EJU00433.1"/>
    </source>
</evidence>
<keyword evidence="1" id="KW-0812">Transmembrane</keyword>
<dbReference type="OMA" id="IASIWKA"/>
<keyword evidence="1" id="KW-0472">Membrane</keyword>
<proteinExistence type="predicted"/>
<dbReference type="HOGENOM" id="CLU_035509_11_3_1"/>
<dbReference type="InterPro" id="IPR045340">
    <property type="entry name" value="DUF6533"/>
</dbReference>
<dbReference type="AlphaFoldDB" id="M5G9G0"/>
<dbReference type="EMBL" id="JH795867">
    <property type="protein sequence ID" value="EJU00433.1"/>
    <property type="molecule type" value="Genomic_DNA"/>
</dbReference>
<feature type="transmembrane region" description="Helical" evidence="1">
    <location>
        <begin position="60"/>
        <end position="77"/>
    </location>
</feature>